<keyword evidence="4" id="KW-1185">Reference proteome</keyword>
<evidence type="ECO:0000313" key="4">
    <source>
        <dbReference type="Proteomes" id="UP000295122"/>
    </source>
</evidence>
<dbReference type="Gene3D" id="1.10.12.10">
    <property type="entry name" value="Lyase 2-enoyl-coa Hydratase, Chain A, domain 2"/>
    <property type="match status" value="1"/>
</dbReference>
<dbReference type="GO" id="GO:0003824">
    <property type="term" value="F:catalytic activity"/>
    <property type="evidence" value="ECO:0007669"/>
    <property type="project" value="InterPro"/>
</dbReference>
<evidence type="ECO:0000256" key="2">
    <source>
        <dbReference type="RuleBase" id="RU003707"/>
    </source>
</evidence>
<dbReference type="PANTHER" id="PTHR43459:SF1">
    <property type="entry name" value="EG:BACN32G11.4 PROTEIN"/>
    <property type="match status" value="1"/>
</dbReference>
<dbReference type="EMBL" id="SNZR01000011">
    <property type="protein sequence ID" value="TDR94039.1"/>
    <property type="molecule type" value="Genomic_DNA"/>
</dbReference>
<reference evidence="3 4" key="1">
    <citation type="submission" date="2019-03" db="EMBL/GenBank/DDBJ databases">
        <title>Genomic Encyclopedia of Type Strains, Phase IV (KMG-IV): sequencing the most valuable type-strain genomes for metagenomic binning, comparative biology and taxonomic classification.</title>
        <authorList>
            <person name="Goeker M."/>
        </authorList>
    </citation>
    <scope>NUCLEOTIDE SEQUENCE [LARGE SCALE GENOMIC DNA]</scope>
    <source>
        <strain evidence="3 4">DSM 25903</strain>
    </source>
</reference>
<dbReference type="Gene3D" id="3.90.226.10">
    <property type="entry name" value="2-enoyl-CoA Hydratase, Chain A, domain 1"/>
    <property type="match status" value="1"/>
</dbReference>
<accession>A0A4V3DYU7</accession>
<proteinExistence type="inferred from homology"/>
<dbReference type="OrthoDB" id="9781757at2"/>
<comment type="similarity">
    <text evidence="1 2">Belongs to the enoyl-CoA hydratase/isomerase family.</text>
</comment>
<gene>
    <name evidence="3" type="ORF">EV668_1310</name>
</gene>
<organism evidence="3 4">
    <name type="scientific">Enterovirga rhinocerotis</name>
    <dbReference type="NCBI Taxonomy" id="1339210"/>
    <lineage>
        <taxon>Bacteria</taxon>
        <taxon>Pseudomonadati</taxon>
        <taxon>Pseudomonadota</taxon>
        <taxon>Alphaproteobacteria</taxon>
        <taxon>Hyphomicrobiales</taxon>
        <taxon>Methylobacteriaceae</taxon>
        <taxon>Enterovirga</taxon>
    </lineage>
</organism>
<dbReference type="CDD" id="cd06558">
    <property type="entry name" value="crotonase-like"/>
    <property type="match status" value="1"/>
</dbReference>
<sequence length="261" mass="27017">MSDAQPLVTVETGDGVTTLTLNAVSKRNALAMPMREDLADALDAAIADPACRAIVLTGAGEHFCAGGDIGGMGGVDAISGRNRLASGHRIVRAMIEGETPVISAVEGYAVGAGLSLAIAADIVVAARTAKFACSFNRLGLVADFGAAWLLPMRAGIGRARQIMLTGDTFEAESAERWGLAEILTETGGALAEATALARRIAATTAPLSNAFAKRLLARMPGTLDDVLRAEADSQAALYTSRDFAEGRAAFLGKRKPVFEGR</sequence>
<dbReference type="PROSITE" id="PS00166">
    <property type="entry name" value="ENOYL_COA_HYDRATASE"/>
    <property type="match status" value="1"/>
</dbReference>
<protein>
    <submittedName>
        <fullName evidence="3">Short chain enoyl-CoA hydratase /enoyl-CoA hydratase</fullName>
    </submittedName>
</protein>
<name>A0A4V3DYU7_9HYPH</name>
<dbReference type="InterPro" id="IPR014748">
    <property type="entry name" value="Enoyl-CoA_hydra_C"/>
</dbReference>
<dbReference type="Pfam" id="PF00378">
    <property type="entry name" value="ECH_1"/>
    <property type="match status" value="1"/>
</dbReference>
<dbReference type="AlphaFoldDB" id="A0A4V3DYU7"/>
<evidence type="ECO:0000256" key="1">
    <source>
        <dbReference type="ARBA" id="ARBA00005254"/>
    </source>
</evidence>
<evidence type="ECO:0000313" key="3">
    <source>
        <dbReference type="EMBL" id="TDR94039.1"/>
    </source>
</evidence>
<dbReference type="InterPro" id="IPR018376">
    <property type="entry name" value="Enoyl-CoA_hyd/isom_CS"/>
</dbReference>
<dbReference type="SUPFAM" id="SSF52096">
    <property type="entry name" value="ClpP/crotonase"/>
    <property type="match status" value="1"/>
</dbReference>
<comment type="caution">
    <text evidence="3">The sequence shown here is derived from an EMBL/GenBank/DDBJ whole genome shotgun (WGS) entry which is preliminary data.</text>
</comment>
<dbReference type="RefSeq" id="WP_133768982.1">
    <property type="nucleotide sequence ID" value="NZ_SNZR01000011.1"/>
</dbReference>
<dbReference type="InterPro" id="IPR001753">
    <property type="entry name" value="Enoyl-CoA_hydra/iso"/>
</dbReference>
<dbReference type="Proteomes" id="UP000295122">
    <property type="component" value="Unassembled WGS sequence"/>
</dbReference>
<dbReference type="PANTHER" id="PTHR43459">
    <property type="entry name" value="ENOYL-COA HYDRATASE"/>
    <property type="match status" value="1"/>
</dbReference>
<dbReference type="InterPro" id="IPR029045">
    <property type="entry name" value="ClpP/crotonase-like_dom_sf"/>
</dbReference>